<protein>
    <submittedName>
        <fullName evidence="1">Uncharacterized protein</fullName>
    </submittedName>
</protein>
<evidence type="ECO:0000313" key="1">
    <source>
        <dbReference type="EMBL" id="WNM62604.1"/>
    </source>
</evidence>
<reference evidence="1 2" key="1">
    <citation type="submission" date="2023-01" db="EMBL/GenBank/DDBJ databases">
        <title>Cultivation and genomic characterization of new, ubiquitous marine nitrite-oxidizing bacteria from the Nitrospirales.</title>
        <authorList>
            <person name="Mueller A.J."/>
            <person name="Daebeler A."/>
            <person name="Herbold C.W."/>
            <person name="Kirkegaard R.H."/>
            <person name="Daims H."/>
        </authorList>
    </citation>
    <scope>NUCLEOTIDE SEQUENCE [LARGE SCALE GENOMIC DNA]</scope>
    <source>
        <strain evidence="1 2">DK</strain>
    </source>
</reference>
<name>A0AA96GHP0_9BACT</name>
<evidence type="ECO:0000313" key="2">
    <source>
        <dbReference type="Proteomes" id="UP001302494"/>
    </source>
</evidence>
<keyword evidence="2" id="KW-1185">Reference proteome</keyword>
<accession>A0AA96GHP0</accession>
<dbReference type="RefSeq" id="WP_312746326.1">
    <property type="nucleotide sequence ID" value="NZ_CP116968.1"/>
</dbReference>
<sequence>MSITRNDLEDLLEQKESPCVSLYMPTHPAGQEIRQDPIRLKNLLKETEQQLTEQGIRSADARTWLEPLSKLLEDEQFWRYQDQGLAMYVAKDWHRVFRLPLSLPELTMVESRFYLKPILPVFMYGGTFYLLALSQNHIRFFQGSQDGLQELRIPDIPLSMEEANQTAGGEQSLQWHTKAPNAGDQRAAMFHGQGGGDDEAKSRISQFFHQVAKGLHEFLHEAQAPLYLTGVEYLIPIYKDVNTYPHTMEEGVTGNADEKSLHELHRQVWPVVKADADHGIEEAKNKCEEFLGTSKASHDLKTVVLAAHEGKIDTLFVARDIQQWGRIDVMQNRVETKPTKSAESVEILDFAVVQTLLKKGTVYALSQKEMPDSTSLSAIFRY</sequence>
<proteinExistence type="predicted"/>
<dbReference type="Proteomes" id="UP001302494">
    <property type="component" value="Chromosome"/>
</dbReference>
<dbReference type="AlphaFoldDB" id="A0AA96GHP0"/>
<dbReference type="KEGG" id="nneo:PQG83_02330"/>
<gene>
    <name evidence="1" type="ORF">PQG83_02330</name>
</gene>
<dbReference type="InterPro" id="IPR040837">
    <property type="entry name" value="Bact_RF_family7"/>
</dbReference>
<organism evidence="1 2">
    <name type="scientific">Candidatus Nitrospira neomarina</name>
    <dbReference type="NCBI Taxonomy" id="3020899"/>
    <lineage>
        <taxon>Bacteria</taxon>
        <taxon>Pseudomonadati</taxon>
        <taxon>Nitrospirota</taxon>
        <taxon>Nitrospiria</taxon>
        <taxon>Nitrospirales</taxon>
        <taxon>Nitrospiraceae</taxon>
        <taxon>Nitrospira</taxon>
    </lineage>
</organism>
<dbReference type="EMBL" id="CP116968">
    <property type="protein sequence ID" value="WNM62604.1"/>
    <property type="molecule type" value="Genomic_DNA"/>
</dbReference>
<dbReference type="Pfam" id="PF18849">
    <property type="entry name" value="baeRF_family7"/>
    <property type="match status" value="1"/>
</dbReference>